<keyword evidence="3" id="KW-1185">Reference proteome</keyword>
<evidence type="ECO:0000313" key="2">
    <source>
        <dbReference type="EMBL" id="SNV59371.1"/>
    </source>
</evidence>
<sequence length="86" mass="9797">MLKKVLFATLFAVAALNVNQIDFQNNSLLPQIHLTNQATAETPYQQGYKHGRLDAQWGTAFGDNMLYQMASPEWQRGYSDGYRSVR</sequence>
<evidence type="ECO:0000256" key="1">
    <source>
        <dbReference type="SAM" id="SignalP"/>
    </source>
</evidence>
<name>A0A239YJC4_9FIRM</name>
<dbReference type="KEGG" id="vrm:44547418_00467"/>
<dbReference type="Proteomes" id="UP000214973">
    <property type="component" value="Chromosome 1"/>
</dbReference>
<organism evidence="2 3">
    <name type="scientific">Veillonella rodentium</name>
    <dbReference type="NCBI Taxonomy" id="248315"/>
    <lineage>
        <taxon>Bacteria</taxon>
        <taxon>Bacillati</taxon>
        <taxon>Bacillota</taxon>
        <taxon>Negativicutes</taxon>
        <taxon>Veillonellales</taxon>
        <taxon>Veillonellaceae</taxon>
        <taxon>Veillonella</taxon>
    </lineage>
</organism>
<evidence type="ECO:0000313" key="3">
    <source>
        <dbReference type="Proteomes" id="UP000214973"/>
    </source>
</evidence>
<proteinExistence type="predicted"/>
<dbReference type="RefSeq" id="WP_095065394.1">
    <property type="nucleotide sequence ID" value="NZ_LT906470.1"/>
</dbReference>
<gene>
    <name evidence="2" type="ORF">SAMEA44547418_00467</name>
</gene>
<feature type="chain" id="PRO_5038741726" evidence="1">
    <location>
        <begin position="21"/>
        <end position="86"/>
    </location>
</feature>
<accession>A0A239YJC4</accession>
<protein>
    <submittedName>
        <fullName evidence="2">Uncharacterized protein</fullName>
    </submittedName>
</protein>
<dbReference type="AlphaFoldDB" id="A0A239YJC4"/>
<reference evidence="2 3" key="1">
    <citation type="submission" date="2017-06" db="EMBL/GenBank/DDBJ databases">
        <authorList>
            <consortium name="Pathogen Informatics"/>
        </authorList>
    </citation>
    <scope>NUCLEOTIDE SEQUENCE [LARGE SCALE GENOMIC DNA]</scope>
    <source>
        <strain evidence="2 3">NCTC12018</strain>
    </source>
</reference>
<feature type="signal peptide" evidence="1">
    <location>
        <begin position="1"/>
        <end position="20"/>
    </location>
</feature>
<keyword evidence="1" id="KW-0732">Signal</keyword>
<dbReference type="EMBL" id="LT906470">
    <property type="protein sequence ID" value="SNV59371.1"/>
    <property type="molecule type" value="Genomic_DNA"/>
</dbReference>